<feature type="domain" description="EF-hand" evidence="1">
    <location>
        <begin position="5"/>
        <end position="40"/>
    </location>
</feature>
<dbReference type="InterPro" id="IPR011992">
    <property type="entry name" value="EF-hand-dom_pair"/>
</dbReference>
<reference evidence="2 3" key="1">
    <citation type="submission" date="2016-10" db="EMBL/GenBank/DDBJ databases">
        <authorList>
            <person name="de Groot N.N."/>
        </authorList>
    </citation>
    <scope>NUCLEOTIDE SEQUENCE [LARGE SCALE GENOMIC DNA]</scope>
    <source>
        <strain evidence="2 3">CGMCC 4.6533</strain>
    </source>
</reference>
<dbReference type="Proteomes" id="UP000199202">
    <property type="component" value="Unassembled WGS sequence"/>
</dbReference>
<dbReference type="Pfam" id="PF13202">
    <property type="entry name" value="EF-hand_5"/>
    <property type="match status" value="1"/>
</dbReference>
<evidence type="ECO:0000313" key="3">
    <source>
        <dbReference type="Proteomes" id="UP000199202"/>
    </source>
</evidence>
<dbReference type="STRING" id="633440.SAMN05421869_10984"/>
<protein>
    <submittedName>
        <fullName evidence="2">EF hand</fullName>
    </submittedName>
</protein>
<dbReference type="PANTHER" id="PTHR10827">
    <property type="entry name" value="RETICULOCALBIN"/>
    <property type="match status" value="1"/>
</dbReference>
<name>A0A1G8RIU8_9ACTN</name>
<accession>A0A1G8RIU8</accession>
<dbReference type="CDD" id="cd00051">
    <property type="entry name" value="EFh"/>
    <property type="match status" value="1"/>
</dbReference>
<dbReference type="SUPFAM" id="SSF47473">
    <property type="entry name" value="EF-hand"/>
    <property type="match status" value="1"/>
</dbReference>
<sequence>MPQNGFRASAERNFDDLDTDRDGFLTRYDYMALAQRRLEQTGMPADTPEGDAVVDAFLNAWDSHVHALDTDRDSRISKEEYVRSFDSLVRAGTLDTVLAPISRATFAAADRDSDGWITAKEFSALWSRSGTDLGTAFTEVDADGDGRISVEEFVRARQALLIGDV</sequence>
<dbReference type="PROSITE" id="PS00018">
    <property type="entry name" value="EF_HAND_1"/>
    <property type="match status" value="2"/>
</dbReference>
<feature type="domain" description="EF-hand" evidence="1">
    <location>
        <begin position="128"/>
        <end position="163"/>
    </location>
</feature>
<evidence type="ECO:0000313" key="2">
    <source>
        <dbReference type="EMBL" id="SDJ16793.1"/>
    </source>
</evidence>
<dbReference type="GO" id="GO:0005509">
    <property type="term" value="F:calcium ion binding"/>
    <property type="evidence" value="ECO:0007669"/>
    <property type="project" value="InterPro"/>
</dbReference>
<dbReference type="EMBL" id="FNDJ01000009">
    <property type="protein sequence ID" value="SDJ16793.1"/>
    <property type="molecule type" value="Genomic_DNA"/>
</dbReference>
<dbReference type="InterPro" id="IPR002048">
    <property type="entry name" value="EF_hand_dom"/>
</dbReference>
<proteinExistence type="predicted"/>
<dbReference type="InterPro" id="IPR018247">
    <property type="entry name" value="EF_Hand_1_Ca_BS"/>
</dbReference>
<dbReference type="PANTHER" id="PTHR10827:SF102">
    <property type="entry name" value="EF-HAND DOMAIN-CONTAINING PROTEIN"/>
    <property type="match status" value="1"/>
</dbReference>
<keyword evidence="3" id="KW-1185">Reference proteome</keyword>
<dbReference type="AlphaFoldDB" id="A0A1G8RIU8"/>
<dbReference type="Pfam" id="PF13499">
    <property type="entry name" value="EF-hand_7"/>
    <property type="match status" value="1"/>
</dbReference>
<gene>
    <name evidence="2" type="ORF">SAMN05421869_10984</name>
</gene>
<organism evidence="2 3">
    <name type="scientific">Nonomuraea jiangxiensis</name>
    <dbReference type="NCBI Taxonomy" id="633440"/>
    <lineage>
        <taxon>Bacteria</taxon>
        <taxon>Bacillati</taxon>
        <taxon>Actinomycetota</taxon>
        <taxon>Actinomycetes</taxon>
        <taxon>Streptosporangiales</taxon>
        <taxon>Streptosporangiaceae</taxon>
        <taxon>Nonomuraea</taxon>
    </lineage>
</organism>
<dbReference type="SMART" id="SM00054">
    <property type="entry name" value="EFh"/>
    <property type="match status" value="4"/>
</dbReference>
<evidence type="ECO:0000259" key="1">
    <source>
        <dbReference type="PROSITE" id="PS50222"/>
    </source>
</evidence>
<dbReference type="PROSITE" id="PS50222">
    <property type="entry name" value="EF_HAND_2"/>
    <property type="match status" value="2"/>
</dbReference>
<dbReference type="Gene3D" id="1.10.238.10">
    <property type="entry name" value="EF-hand"/>
    <property type="match status" value="1"/>
</dbReference>